<organism evidence="1 2">
    <name type="scientific">Rubroshorea leprosula</name>
    <dbReference type="NCBI Taxonomy" id="152421"/>
    <lineage>
        <taxon>Eukaryota</taxon>
        <taxon>Viridiplantae</taxon>
        <taxon>Streptophyta</taxon>
        <taxon>Embryophyta</taxon>
        <taxon>Tracheophyta</taxon>
        <taxon>Spermatophyta</taxon>
        <taxon>Magnoliopsida</taxon>
        <taxon>eudicotyledons</taxon>
        <taxon>Gunneridae</taxon>
        <taxon>Pentapetalae</taxon>
        <taxon>rosids</taxon>
        <taxon>malvids</taxon>
        <taxon>Malvales</taxon>
        <taxon>Dipterocarpaceae</taxon>
        <taxon>Rubroshorea</taxon>
    </lineage>
</organism>
<sequence>MCGLFSVEFFRGGRATNEGAKDGRQVEQWLGMEKEQWVAMVGGTWWLLMDAVVWKAGGGLALLRLA</sequence>
<dbReference type="AlphaFoldDB" id="A0AAV5I526"/>
<gene>
    <name evidence="1" type="ORF">SLEP1_g6156</name>
</gene>
<comment type="caution">
    <text evidence="1">The sequence shown here is derived from an EMBL/GenBank/DDBJ whole genome shotgun (WGS) entry which is preliminary data.</text>
</comment>
<protein>
    <submittedName>
        <fullName evidence="1">Uncharacterized protein</fullName>
    </submittedName>
</protein>
<evidence type="ECO:0000313" key="1">
    <source>
        <dbReference type="EMBL" id="GKU92425.1"/>
    </source>
</evidence>
<dbReference type="Proteomes" id="UP001054252">
    <property type="component" value="Unassembled WGS sequence"/>
</dbReference>
<accession>A0AAV5I526</accession>
<reference evidence="1 2" key="1">
    <citation type="journal article" date="2021" name="Commun. Biol.">
        <title>The genome of Shorea leprosula (Dipterocarpaceae) highlights the ecological relevance of drought in aseasonal tropical rainforests.</title>
        <authorList>
            <person name="Ng K.K.S."/>
            <person name="Kobayashi M.J."/>
            <person name="Fawcett J.A."/>
            <person name="Hatakeyama M."/>
            <person name="Paape T."/>
            <person name="Ng C.H."/>
            <person name="Ang C.C."/>
            <person name="Tnah L.H."/>
            <person name="Lee C.T."/>
            <person name="Nishiyama T."/>
            <person name="Sese J."/>
            <person name="O'Brien M.J."/>
            <person name="Copetti D."/>
            <person name="Mohd Noor M.I."/>
            <person name="Ong R.C."/>
            <person name="Putra M."/>
            <person name="Sireger I.Z."/>
            <person name="Indrioko S."/>
            <person name="Kosugi Y."/>
            <person name="Izuno A."/>
            <person name="Isagi Y."/>
            <person name="Lee S.L."/>
            <person name="Shimizu K.K."/>
        </authorList>
    </citation>
    <scope>NUCLEOTIDE SEQUENCE [LARGE SCALE GENOMIC DNA]</scope>
    <source>
        <strain evidence="1">214</strain>
    </source>
</reference>
<proteinExistence type="predicted"/>
<evidence type="ECO:0000313" key="2">
    <source>
        <dbReference type="Proteomes" id="UP001054252"/>
    </source>
</evidence>
<dbReference type="EMBL" id="BPVZ01000006">
    <property type="protein sequence ID" value="GKU92425.1"/>
    <property type="molecule type" value="Genomic_DNA"/>
</dbReference>
<name>A0AAV5I526_9ROSI</name>
<keyword evidence="2" id="KW-1185">Reference proteome</keyword>